<keyword evidence="4" id="KW-0862">Zinc</keyword>
<keyword evidence="2" id="KW-0677">Repeat</keyword>
<reference evidence="9 10" key="1">
    <citation type="submission" date="2018-08" db="EMBL/GenBank/DDBJ databases">
        <title>Draft genome sequences of two Aspergillus turcosus clinical strains isolated from bronchoalveolar lavage fluid: one azole-susceptible and the other azole-resistant.</title>
        <authorList>
            <person name="Parent-Michaud M."/>
            <person name="Dufresne P.J."/>
            <person name="Fournier E."/>
            <person name="Martineau C."/>
            <person name="Moreira S."/>
            <person name="Perkins V."/>
            <person name="De Repentigny L."/>
            <person name="Dufresne S.F."/>
        </authorList>
    </citation>
    <scope>NUCLEOTIDE SEQUENCE [LARGE SCALE GENOMIC DNA]</scope>
    <source>
        <strain evidence="9">HMR AF 1038</strain>
    </source>
</reference>
<feature type="repeat" description="ANK" evidence="6">
    <location>
        <begin position="1228"/>
        <end position="1260"/>
    </location>
</feature>
<dbReference type="PANTHER" id="PTHR24123">
    <property type="entry name" value="ANKYRIN REPEAT-CONTAINING"/>
    <property type="match status" value="1"/>
</dbReference>
<dbReference type="Pfam" id="PF00569">
    <property type="entry name" value="ZZ"/>
    <property type="match status" value="1"/>
</dbReference>
<dbReference type="InterPro" id="IPR036770">
    <property type="entry name" value="Ankyrin_rpt-contain_sf"/>
</dbReference>
<evidence type="ECO:0000256" key="4">
    <source>
        <dbReference type="ARBA" id="ARBA00022833"/>
    </source>
</evidence>
<sequence length="1853" mass="207177">MAEESTMDAPETRTTSNNAVELTEDNTGRLVVDSDASKYYPDIDVVAVHGIHGNSKDTWASTEDSSTTWLTETIFDRLPWEYYWTRILKYSYNLEENHKGAPYTRKGIQDHASQLMKDLLELREQGQIRRPIVFVAKDIGGIIVKDALHLASLDPARFASITSTTVAMIFFQCPHRCSNSVDLEDGLTRLMLAGGHGHPRGIVGKVQSLVPSIIDVNGSFIDTNLLTKITMVNVVSTVGDFSQRVFDRYTTTLDLPFEIVVETDRSHKDLTKAPADENYGSRIGAILGRPPYLFLVDESLNDILLNQVPPLRPIGPADQAQDQVEWIGQNETFRKWKSEKAASILHVHGSSGVSAASKYIFDQLRPGEENQSLLYYDFKPYDSRYNNVQAMLSTFVIQLIVHYHDDIQTPITKNLEFLRHYHAWTNEDLYSFWMDLIHHKSSSKITYIINGFDQCTESCSWFLKKLLATMDKWDRPLKVVLTSTGQDALADIASSINLNRPPEHHGIHTHGRRLMTSCQRAGLIYSDSFLWTRERDLDKIISACGSDEPLQRLVMEWLKASNATNEDRSIDVDDRLSNLTSQSTVAPDDVLNVILSSVPPERQCLVRQAIAWVSSSFRPLIKAEFNVILALGEMEERPQELHNALRKMTSAGEVISRFLAGLFMLENHKVRFSHPSAPELFIGGKALLDNDWCIFEREGAAHEVIARSCLSYLSLPEIQIRMTTFCELKEDQVEWPPLVSEGYGLLQYAVTHWAQHYKHATVSECLSKQAIDFLKDSDAMTCWAKMYHALSNRVTRDDRPFSSALEVVSGFGLEDLMAYFSNEMKEAYSMAFTAAIKNNHTETALEIFGGLAPTDSLAHDAIMAAASGADESSLLTLTEHIISRTSEVFEWPSDLLARAAWLGWGDVVDKLIASGVEVDPPHPLHGMSPLHLAARNNQLGIVKALLQGKANIHVRNESGATPLHTASFYGHHEVVELLINEGADLEAKQDDDQTALEVACTSGHGKVVVSLTKASSRTHLQDPEFSGPLLMNAIQRGLITICHVLLGAVPDLVDYHDAGCPLFIKAAATDDVALVELLAQHGATIDVRWTSDRDEGTALYYAAQRGSKAMTECLLRLKADPKLSFSGNRTPIYVASRNGHAEVVQLLVDQEIDVNAMTTGAWGPLQIAYDSAPVTRILLKAKAEVDHVSQSGTALYLASRWNYIEVVKALLEYHARVDIPCPEEGYYHLATPLIVAVDRGNAEIAKLLLEAGADVNYRKARKNFALQYAIQSEECMKALLEYSPLLDLVDDDGDTALHCVEAETPVPTIKRLLNAGANPEIVNDMGYTPVCMAILNQNLPVVQYLISKKVRLDFTVGQRGGPLHLACHMASRECIRDLVNGGANVNLCDPEVAGTPLQAFCFRQADWSEEEEEAKQMIQFLIQAGANVNKTGGKLGYPLHAACLRSTPGIIKFLIEKGADIPVEDVMGRNPAQLASLRTTEHVELFSAEEYRRLFSERDALGRTALHYAVVSGRLDLVKRVYDLSGRKVDITDYDGWTPLMWAARACRMWGTSTFEQAEIIQFLKDEGADLSVRGEGLLNRGWSPLKVARYYDATSEITKMLVPECKETWDSSFHLTNIGKDPGEVPYCDACLMGLWGIFFHCLQCRDYALCFKCYRTREIFHPIHPFREDGEEMEREFDQSEEEDGEEDDFDEDEEEDGAEEAEGEEAEVAEDEKLVSDGESGALDGVEKTGEQEREGAMDAGYDREGESEGGAEAEEEQENNDRREAKPNQHTHRREPASQPLPGTNLRDDRMNGHLRAIKRVSGHPHFVLIGGILDRHRYYQNSPQRSNLQRMRWIWSWAMGGNGARRRE</sequence>
<feature type="compositionally biased region" description="Acidic residues" evidence="7">
    <location>
        <begin position="1671"/>
        <end position="1713"/>
    </location>
</feature>
<evidence type="ECO:0000313" key="10">
    <source>
        <dbReference type="Proteomes" id="UP000215289"/>
    </source>
</evidence>
<feature type="compositionally biased region" description="Acidic residues" evidence="7">
    <location>
        <begin position="1751"/>
        <end position="1762"/>
    </location>
</feature>
<evidence type="ECO:0000256" key="3">
    <source>
        <dbReference type="ARBA" id="ARBA00022771"/>
    </source>
</evidence>
<evidence type="ECO:0000259" key="8">
    <source>
        <dbReference type="SMART" id="SM00291"/>
    </source>
</evidence>
<evidence type="ECO:0000313" key="9">
    <source>
        <dbReference type="EMBL" id="RLL98413.1"/>
    </source>
</evidence>
<protein>
    <recommendedName>
        <fullName evidence="8">ZZ-type domain-containing protein</fullName>
    </recommendedName>
</protein>
<feature type="repeat" description="ANK" evidence="6">
    <location>
        <begin position="925"/>
        <end position="957"/>
    </location>
</feature>
<evidence type="ECO:0000256" key="1">
    <source>
        <dbReference type="ARBA" id="ARBA00022723"/>
    </source>
</evidence>
<dbReference type="PROSITE" id="PS50088">
    <property type="entry name" value="ANK_REPEAT"/>
    <property type="match status" value="8"/>
</dbReference>
<keyword evidence="3" id="KW-0863">Zinc-finger</keyword>
<dbReference type="InterPro" id="IPR043145">
    <property type="entry name" value="Znf_ZZ_sf"/>
</dbReference>
<evidence type="ECO:0000256" key="2">
    <source>
        <dbReference type="ARBA" id="ARBA00022737"/>
    </source>
</evidence>
<dbReference type="OrthoDB" id="4507863at2759"/>
<dbReference type="EMBL" id="NIDN02000053">
    <property type="protein sequence ID" value="RLL98413.1"/>
    <property type="molecule type" value="Genomic_DNA"/>
</dbReference>
<dbReference type="SMART" id="SM00291">
    <property type="entry name" value="ZnF_ZZ"/>
    <property type="match status" value="1"/>
</dbReference>
<dbReference type="Pfam" id="PF12796">
    <property type="entry name" value="Ank_2"/>
    <property type="match status" value="5"/>
</dbReference>
<organism evidence="9 10">
    <name type="scientific">Aspergillus turcosus</name>
    <dbReference type="NCBI Taxonomy" id="1245748"/>
    <lineage>
        <taxon>Eukaryota</taxon>
        <taxon>Fungi</taxon>
        <taxon>Dikarya</taxon>
        <taxon>Ascomycota</taxon>
        <taxon>Pezizomycotina</taxon>
        <taxon>Eurotiomycetes</taxon>
        <taxon>Eurotiomycetidae</taxon>
        <taxon>Eurotiales</taxon>
        <taxon>Aspergillaceae</taxon>
        <taxon>Aspergillus</taxon>
        <taxon>Aspergillus subgen. Fumigati</taxon>
    </lineage>
</organism>
<dbReference type="PANTHER" id="PTHR24123:SF33">
    <property type="entry name" value="PROTEIN HOS4"/>
    <property type="match status" value="1"/>
</dbReference>
<feature type="repeat" description="ANK" evidence="6">
    <location>
        <begin position="1438"/>
        <end position="1466"/>
    </location>
</feature>
<comment type="caution">
    <text evidence="9">The sequence shown here is derived from an EMBL/GenBank/DDBJ whole genome shotgun (WGS) entry which is preliminary data.</text>
</comment>
<feature type="repeat" description="ANK" evidence="6">
    <location>
        <begin position="1358"/>
        <end position="1390"/>
    </location>
</feature>
<dbReference type="Proteomes" id="UP000215289">
    <property type="component" value="Unassembled WGS sequence"/>
</dbReference>
<gene>
    <name evidence="9" type="ORF">CFD26_106441</name>
</gene>
<proteinExistence type="predicted"/>
<feature type="compositionally biased region" description="Basic and acidic residues" evidence="7">
    <location>
        <begin position="1728"/>
        <end position="1750"/>
    </location>
</feature>
<feature type="repeat" description="ANK" evidence="6">
    <location>
        <begin position="958"/>
        <end position="990"/>
    </location>
</feature>
<feature type="region of interest" description="Disordered" evidence="7">
    <location>
        <begin position="1669"/>
        <end position="1790"/>
    </location>
</feature>
<dbReference type="STRING" id="1245748.A0A397HQ05"/>
<name>A0A397HQ05_9EURO</name>
<dbReference type="Gene3D" id="1.25.40.20">
    <property type="entry name" value="Ankyrin repeat-containing domain"/>
    <property type="match status" value="5"/>
</dbReference>
<dbReference type="Pfam" id="PF24883">
    <property type="entry name" value="NPHP3_N"/>
    <property type="match status" value="1"/>
</dbReference>
<dbReference type="CDD" id="cd02249">
    <property type="entry name" value="ZZ"/>
    <property type="match status" value="1"/>
</dbReference>
<dbReference type="InterPro" id="IPR056884">
    <property type="entry name" value="NPHP3-like_N"/>
</dbReference>
<dbReference type="InterPro" id="IPR000433">
    <property type="entry name" value="Znf_ZZ"/>
</dbReference>
<feature type="repeat" description="ANK" evidence="6">
    <location>
        <begin position="1127"/>
        <end position="1159"/>
    </location>
</feature>
<evidence type="ECO:0000256" key="5">
    <source>
        <dbReference type="ARBA" id="ARBA00023043"/>
    </source>
</evidence>
<keyword evidence="1" id="KW-0479">Metal-binding</keyword>
<accession>A0A397HQ05</accession>
<evidence type="ECO:0000256" key="7">
    <source>
        <dbReference type="SAM" id="MobiDB-lite"/>
    </source>
</evidence>
<dbReference type="PRINTS" id="PR01415">
    <property type="entry name" value="ANKYRIN"/>
</dbReference>
<keyword evidence="10" id="KW-1185">Reference proteome</keyword>
<dbReference type="SUPFAM" id="SSF57850">
    <property type="entry name" value="RING/U-box"/>
    <property type="match status" value="1"/>
</dbReference>
<evidence type="ECO:0000256" key="6">
    <source>
        <dbReference type="PROSITE-ProRule" id="PRU00023"/>
    </source>
</evidence>
<feature type="repeat" description="ANK" evidence="6">
    <location>
        <begin position="1501"/>
        <end position="1534"/>
    </location>
</feature>
<dbReference type="InterPro" id="IPR051165">
    <property type="entry name" value="Multifunctional_ANK_Repeat"/>
</dbReference>
<feature type="domain" description="ZZ-type" evidence="8">
    <location>
        <begin position="1623"/>
        <end position="1668"/>
    </location>
</feature>
<dbReference type="Gene3D" id="3.30.60.90">
    <property type="match status" value="1"/>
</dbReference>
<dbReference type="InterPro" id="IPR002110">
    <property type="entry name" value="Ankyrin_rpt"/>
</dbReference>
<dbReference type="PROSITE" id="PS50297">
    <property type="entry name" value="ANK_REP_REGION"/>
    <property type="match status" value="6"/>
</dbReference>
<dbReference type="SUPFAM" id="SSF48403">
    <property type="entry name" value="Ankyrin repeat"/>
    <property type="match status" value="3"/>
</dbReference>
<feature type="region of interest" description="Disordered" evidence="7">
    <location>
        <begin position="1"/>
        <end position="23"/>
    </location>
</feature>
<dbReference type="SMART" id="SM00248">
    <property type="entry name" value="ANK"/>
    <property type="match status" value="16"/>
</dbReference>
<dbReference type="GO" id="GO:0008270">
    <property type="term" value="F:zinc ion binding"/>
    <property type="evidence" value="ECO:0007669"/>
    <property type="project" value="UniProtKB-KW"/>
</dbReference>
<keyword evidence="5 6" id="KW-0040">ANK repeat</keyword>
<feature type="repeat" description="ANK" evidence="6">
    <location>
        <begin position="1292"/>
        <end position="1324"/>
    </location>
</feature>